<evidence type="ECO:0000313" key="2">
    <source>
        <dbReference type="Proteomes" id="UP001438112"/>
    </source>
</evidence>
<dbReference type="Proteomes" id="UP001438112">
    <property type="component" value="Unassembled WGS sequence"/>
</dbReference>
<dbReference type="EMBL" id="BAABVV010000037">
    <property type="protein sequence ID" value="GAA6114695.1"/>
    <property type="molecule type" value="Genomic_DNA"/>
</dbReference>
<reference evidence="1 2" key="1">
    <citation type="submission" date="2024-03" db="EMBL/GenBank/DDBJ databases">
        <title>Inconsistent identification of Apilactobacillus kunkeei-related strains obtained by well-developed overall genome related indices.</title>
        <authorList>
            <person name="Maeno S."/>
            <person name="Endo A."/>
        </authorList>
    </citation>
    <scope>NUCLEOTIDE SEQUENCE [LARGE SCALE GENOMIC DNA]</scope>
    <source>
        <strain evidence="1 2">20H-10</strain>
    </source>
</reference>
<organism evidence="1 2">
    <name type="scientific">Apilactobacillus apinorum</name>
    <dbReference type="NCBI Taxonomy" id="1218495"/>
    <lineage>
        <taxon>Bacteria</taxon>
        <taxon>Bacillati</taxon>
        <taxon>Bacillota</taxon>
        <taxon>Bacilli</taxon>
        <taxon>Lactobacillales</taxon>
        <taxon>Lactobacillaceae</taxon>
        <taxon>Apilactobacillus</taxon>
    </lineage>
</organism>
<comment type="caution">
    <text evidence="1">The sequence shown here is derived from an EMBL/GenBank/DDBJ whole genome shotgun (WGS) entry which is preliminary data.</text>
</comment>
<accession>A0ABP9ZIQ7</accession>
<protein>
    <submittedName>
        <fullName evidence="1">Uncharacterized protein</fullName>
    </submittedName>
</protein>
<proteinExistence type="predicted"/>
<gene>
    <name evidence="1" type="ORF">AP20H10_10580</name>
</gene>
<keyword evidence="2" id="KW-1185">Reference proteome</keyword>
<name>A0ABP9ZIQ7_9LACO</name>
<sequence>MPEIPKKAKNPIIAMEPTNILGYPLGICEKLKLPLNSFVTMNSGLYSIFGFIFKRVYDALPLLSSIKLGIKINDDNNIEMITDTVILLSLIKVTLKLICFIYRENIT</sequence>
<evidence type="ECO:0000313" key="1">
    <source>
        <dbReference type="EMBL" id="GAA6114695.1"/>
    </source>
</evidence>